<dbReference type="InterPro" id="IPR006357">
    <property type="entry name" value="HAD-SF_hydro_IIA"/>
</dbReference>
<evidence type="ECO:0000313" key="6">
    <source>
        <dbReference type="Proteomes" id="UP000000447"/>
    </source>
</evidence>
<dbReference type="PANTHER" id="PTHR19288:SF95">
    <property type="entry name" value="D-GLYCEROL 3-PHOSPHATE PHOSPHATASE"/>
    <property type="match status" value="1"/>
</dbReference>
<keyword evidence="4" id="KW-0460">Magnesium</keyword>
<dbReference type="EMBL" id="CP001275">
    <property type="protein sequence ID" value="ACM05684.1"/>
    <property type="molecule type" value="Genomic_DNA"/>
</dbReference>
<evidence type="ECO:0000256" key="1">
    <source>
        <dbReference type="PIRNR" id="PIRNR000915"/>
    </source>
</evidence>
<dbReference type="STRING" id="309801.trd_1070"/>
<feature type="active site" description="Nucleophile" evidence="2">
    <location>
        <position position="41"/>
    </location>
</feature>
<feature type="binding site" evidence="4">
    <location>
        <position position="43"/>
    </location>
    <ligand>
        <name>Mg(2+)</name>
        <dbReference type="ChEBI" id="CHEBI:18420"/>
    </ligand>
</feature>
<feature type="binding site" evidence="4">
    <location>
        <position position="41"/>
    </location>
    <ligand>
        <name>Mg(2+)</name>
        <dbReference type="ChEBI" id="CHEBI:18420"/>
    </ligand>
</feature>
<accession>B9L0J9</accession>
<evidence type="ECO:0000256" key="2">
    <source>
        <dbReference type="PIRSR" id="PIRSR000915-1"/>
    </source>
</evidence>
<dbReference type="Gene3D" id="3.40.50.1000">
    <property type="entry name" value="HAD superfamily/HAD-like"/>
    <property type="match status" value="2"/>
</dbReference>
<dbReference type="SUPFAM" id="SSF56784">
    <property type="entry name" value="HAD-like"/>
    <property type="match status" value="1"/>
</dbReference>
<feature type="binding site" evidence="3">
    <location>
        <position position="214"/>
    </location>
    <ligand>
        <name>substrate</name>
    </ligand>
</feature>
<evidence type="ECO:0000256" key="4">
    <source>
        <dbReference type="PIRSR" id="PIRSR000915-3"/>
    </source>
</evidence>
<dbReference type="CDD" id="cd07530">
    <property type="entry name" value="HAD_Pase_UmpH-like"/>
    <property type="match status" value="1"/>
</dbReference>
<dbReference type="GO" id="GO:0016791">
    <property type="term" value="F:phosphatase activity"/>
    <property type="evidence" value="ECO:0007669"/>
    <property type="project" value="TreeGrafter"/>
</dbReference>
<dbReference type="GO" id="GO:0005737">
    <property type="term" value="C:cytoplasm"/>
    <property type="evidence" value="ECO:0007669"/>
    <property type="project" value="TreeGrafter"/>
</dbReference>
<dbReference type="KEGG" id="tro:trd_1070"/>
<proteinExistence type="inferred from homology"/>
<dbReference type="PANTHER" id="PTHR19288">
    <property type="entry name" value="4-NITROPHENYLPHOSPHATASE-RELATED"/>
    <property type="match status" value="1"/>
</dbReference>
<keyword evidence="6" id="KW-1185">Reference proteome</keyword>
<dbReference type="HOGENOM" id="CLU_043473_1_2_0"/>
<dbReference type="Pfam" id="PF13242">
    <property type="entry name" value="Hydrolase_like"/>
    <property type="match status" value="1"/>
</dbReference>
<name>B9L0J9_THERP</name>
<dbReference type="NCBIfam" id="TIGR01460">
    <property type="entry name" value="HAD-SF-IIA"/>
    <property type="match status" value="1"/>
</dbReference>
<feature type="active site" description="Proton donor" evidence="2">
    <location>
        <position position="43"/>
    </location>
</feature>
<dbReference type="SFLD" id="SFLDS00003">
    <property type="entry name" value="Haloacid_Dehalogenase"/>
    <property type="match status" value="1"/>
</dbReference>
<dbReference type="Pfam" id="PF13344">
    <property type="entry name" value="Hydrolase_6"/>
    <property type="match status" value="1"/>
</dbReference>
<dbReference type="InterPro" id="IPR036412">
    <property type="entry name" value="HAD-like_sf"/>
</dbReference>
<comment type="similarity">
    <text evidence="1">Belongs to the HAD-like hydrolase superfamily.</text>
</comment>
<evidence type="ECO:0000313" key="5">
    <source>
        <dbReference type="EMBL" id="ACM05684.1"/>
    </source>
</evidence>
<dbReference type="eggNOG" id="COG0647">
    <property type="taxonomic scope" value="Bacteria"/>
</dbReference>
<gene>
    <name evidence="5" type="ordered locus">trd_1070</name>
</gene>
<evidence type="ECO:0000256" key="3">
    <source>
        <dbReference type="PIRSR" id="PIRSR000915-2"/>
    </source>
</evidence>
<dbReference type="SFLD" id="SFLDG01139">
    <property type="entry name" value="C2.A:_Pyridoxal_Phosphate_Phos"/>
    <property type="match status" value="1"/>
</dbReference>
<comment type="cofactor">
    <cofactor evidence="4">
        <name>Mg(2+)</name>
        <dbReference type="ChEBI" id="CHEBI:18420"/>
    </cofactor>
    <text evidence="4">Divalent metal ions. Mg(2+) is the most effective.</text>
</comment>
<dbReference type="PIRSF" id="PIRSF000915">
    <property type="entry name" value="PGP-type_phosphatase"/>
    <property type="match status" value="1"/>
</dbReference>
<protein>
    <submittedName>
        <fullName evidence="5">N-acetylglucosamine-6-phoshatase or p-nitrophenyl phosphatase</fullName>
    </submittedName>
</protein>
<sequence length="294" mass="31686">MLGERKHGVKMRVGARIERIMESGTAVVEAVLAEVCGIAFDMDGVLYRGEHVLPGAVELVTELQRRGIPFAMVTNNSTRTPEEYAAKLARLGMTVAAEQIVTSGIATRDWMRLHYRPGTRVYVLGMPALVEAILGDGRFVSAGRDAEVVVSGADFTLTYEKLKIATLAIRDGADWIATNADRTFPSEDGLIPGSGAIVAALQAATDRTPLVIGKPEPAMLLRAADVMGLSPHELLVIGDRLDTDVLAGKRAGARTALVLTGVSTREDLTMTEWLPDLVLSDLRELLAAVRSLRW</sequence>
<dbReference type="InterPro" id="IPR023214">
    <property type="entry name" value="HAD_sf"/>
</dbReference>
<organism evidence="5 6">
    <name type="scientific">Thermomicrobium roseum (strain ATCC 27502 / DSM 5159 / P-2)</name>
    <dbReference type="NCBI Taxonomy" id="309801"/>
    <lineage>
        <taxon>Bacteria</taxon>
        <taxon>Pseudomonadati</taxon>
        <taxon>Thermomicrobiota</taxon>
        <taxon>Thermomicrobia</taxon>
        <taxon>Thermomicrobiales</taxon>
        <taxon>Thermomicrobiaceae</taxon>
        <taxon>Thermomicrobium</taxon>
    </lineage>
</organism>
<reference evidence="5 6" key="1">
    <citation type="journal article" date="2009" name="PLoS ONE">
        <title>Complete genome sequence of the aerobic CO-oxidizing thermophile Thermomicrobium roseum.</title>
        <authorList>
            <person name="Wu D."/>
            <person name="Raymond J."/>
            <person name="Wu M."/>
            <person name="Chatterji S."/>
            <person name="Ren Q."/>
            <person name="Graham J.E."/>
            <person name="Bryant D.A."/>
            <person name="Robb F."/>
            <person name="Colman A."/>
            <person name="Tallon L.J."/>
            <person name="Badger J.H."/>
            <person name="Madupu R."/>
            <person name="Ward N.L."/>
            <person name="Eisen J.A."/>
        </authorList>
    </citation>
    <scope>NUCLEOTIDE SEQUENCE [LARGE SCALE GENOMIC DNA]</scope>
    <source>
        <strain evidence="6">ATCC 27502 / DSM 5159 / P-2</strain>
    </source>
</reference>
<dbReference type="SMR" id="B9L0J9"/>
<keyword evidence="4" id="KW-0479">Metal-binding</keyword>
<feature type="binding site" evidence="4">
    <location>
        <position position="239"/>
    </location>
    <ligand>
        <name>Mg(2+)</name>
        <dbReference type="ChEBI" id="CHEBI:18420"/>
    </ligand>
</feature>
<dbReference type="GO" id="GO:0046872">
    <property type="term" value="F:metal ion binding"/>
    <property type="evidence" value="ECO:0007669"/>
    <property type="project" value="UniProtKB-KW"/>
</dbReference>
<dbReference type="AlphaFoldDB" id="B9L0J9"/>
<dbReference type="Proteomes" id="UP000000447">
    <property type="component" value="Chromosome"/>
</dbReference>